<dbReference type="Pfam" id="PF14303">
    <property type="entry name" value="NAM-associated"/>
    <property type="match status" value="1"/>
</dbReference>
<dbReference type="PANTHER" id="PTHR47150">
    <property type="entry name" value="OS12G0169200 PROTEIN"/>
    <property type="match status" value="1"/>
</dbReference>
<keyword evidence="2" id="KW-0812">Transmembrane</keyword>
<dbReference type="InterPro" id="IPR006912">
    <property type="entry name" value="Harbinger_derived_prot"/>
</dbReference>
<proteinExistence type="predicted"/>
<organism evidence="4 5">
    <name type="scientific">Brassica oleracea var. oleracea</name>
    <dbReference type="NCBI Taxonomy" id="109376"/>
    <lineage>
        <taxon>Eukaryota</taxon>
        <taxon>Viridiplantae</taxon>
        <taxon>Streptophyta</taxon>
        <taxon>Embryophyta</taxon>
        <taxon>Tracheophyta</taxon>
        <taxon>Spermatophyta</taxon>
        <taxon>Magnoliopsida</taxon>
        <taxon>eudicotyledons</taxon>
        <taxon>Gunneridae</taxon>
        <taxon>Pentapetalae</taxon>
        <taxon>rosids</taxon>
        <taxon>malvids</taxon>
        <taxon>Brassicales</taxon>
        <taxon>Brassicaceae</taxon>
        <taxon>Brassiceae</taxon>
        <taxon>Brassica</taxon>
    </lineage>
</organism>
<reference evidence="4 5" key="1">
    <citation type="journal article" date="2014" name="Genome Biol.">
        <title>Transcriptome and methylome profiling reveals relics of genome dominance in the mesopolyploid Brassica oleracea.</title>
        <authorList>
            <person name="Parkin I.A."/>
            <person name="Koh C."/>
            <person name="Tang H."/>
            <person name="Robinson S.J."/>
            <person name="Kagale S."/>
            <person name="Clarke W.E."/>
            <person name="Town C.D."/>
            <person name="Nixon J."/>
            <person name="Krishnakumar V."/>
            <person name="Bidwell S.L."/>
            <person name="Denoeud F."/>
            <person name="Belcram H."/>
            <person name="Links M.G."/>
            <person name="Just J."/>
            <person name="Clarke C."/>
            <person name="Bender T."/>
            <person name="Huebert T."/>
            <person name="Mason A.S."/>
            <person name="Pires J.C."/>
            <person name="Barker G."/>
            <person name="Moore J."/>
            <person name="Walley P.G."/>
            <person name="Manoli S."/>
            <person name="Batley J."/>
            <person name="Edwards D."/>
            <person name="Nelson M.N."/>
            <person name="Wang X."/>
            <person name="Paterson A.H."/>
            <person name="King G."/>
            <person name="Bancroft I."/>
            <person name="Chalhoub B."/>
            <person name="Sharpe A.G."/>
        </authorList>
    </citation>
    <scope>NUCLEOTIDE SEQUENCE</scope>
    <source>
        <strain evidence="4 5">cv. TO1000</strain>
    </source>
</reference>
<evidence type="ECO:0000313" key="4">
    <source>
        <dbReference type="EnsemblPlants" id="Bo6g051080.1"/>
    </source>
</evidence>
<dbReference type="STRING" id="109376.A0A0D3CSC4"/>
<evidence type="ECO:0000259" key="3">
    <source>
        <dbReference type="Pfam" id="PF14303"/>
    </source>
</evidence>
<evidence type="ECO:0000256" key="2">
    <source>
        <dbReference type="SAM" id="Phobius"/>
    </source>
</evidence>
<dbReference type="Gramene" id="Bo6g051080.1">
    <property type="protein sequence ID" value="Bo6g051080.1"/>
    <property type="gene ID" value="Bo6g051080"/>
</dbReference>
<dbReference type="HOGENOM" id="CLU_012390_5_3_1"/>
<dbReference type="PANTHER" id="PTHR47150:SF5">
    <property type="entry name" value="OS07G0546750 PROTEIN"/>
    <property type="match status" value="1"/>
</dbReference>
<sequence length="560" mass="63597">MSLRGSGRRRQRSHSVAFLVWLRGRDQMAIDMFCGKRHEEESSNKGLQLLLSLILPSFSIPSSTFLLILFIFFSPIPDMDFTPHEHTANFVELLNSQQDTIFHLVEVSVEPCSLQVPVFGGSSCSFCSKDGAEKRTERRERRTWTPSNDVVLISSWLNTTSPKVAPGEEREGSHCKQRWHKINDLVSKFSGAYEAATREKTSSQNETDVLKHAHEIYYNNYKKKFTLEHAWKELRNDQKWCANESSNKRRKFDDGSYSASESVKENDSAVDDDGTTRPPGVKAAKARGKKKPVGEGKEFYEFQTMWSIKKVDLDTKERLGKMKLLDSLIAKRGALASLVSFKRVALASLEKKDGIERNSLSALQKCTAAIRVLAYGSAADTVDEYLRLGEATTRLCVQNFVEGIIYLFGDEYLRRPTPADLQRLLDIGEHHGFPGMIGSIDCMHWEWKNCPTAWKGQYSRGSGILNDINVLDRSHVFDDIIKCQAPQVTFYVNGREYHMTYYLTDGIYPKWTTFIQSIPLPQGPKAVLFAQRQEAVRKDVERAFGVLQARFASDKNPALF</sequence>
<dbReference type="EnsemblPlants" id="Bo6g051080.1">
    <property type="protein sequence ID" value="Bo6g051080.1"/>
    <property type="gene ID" value="Bo6g051080"/>
</dbReference>
<accession>A0A0D3CSC4</accession>
<feature type="transmembrane region" description="Helical" evidence="2">
    <location>
        <begin position="49"/>
        <end position="73"/>
    </location>
</feature>
<dbReference type="Proteomes" id="UP000032141">
    <property type="component" value="Chromosome C6"/>
</dbReference>
<keyword evidence="5" id="KW-1185">Reference proteome</keyword>
<feature type="region of interest" description="Disordered" evidence="1">
    <location>
        <begin position="248"/>
        <end position="289"/>
    </location>
</feature>
<protein>
    <recommendedName>
        <fullName evidence="3">No apical meristem-associated C-terminal domain-containing protein</fullName>
    </recommendedName>
</protein>
<evidence type="ECO:0000256" key="1">
    <source>
        <dbReference type="SAM" id="MobiDB-lite"/>
    </source>
</evidence>
<keyword evidence="2" id="KW-0472">Membrane</keyword>
<reference evidence="4" key="2">
    <citation type="submission" date="2015-03" db="UniProtKB">
        <authorList>
            <consortium name="EnsemblPlants"/>
        </authorList>
    </citation>
    <scope>IDENTIFICATION</scope>
</reference>
<keyword evidence="2" id="KW-1133">Transmembrane helix</keyword>
<evidence type="ECO:0000313" key="5">
    <source>
        <dbReference type="Proteomes" id="UP000032141"/>
    </source>
</evidence>
<dbReference type="AlphaFoldDB" id="A0A0D3CSC4"/>
<feature type="domain" description="No apical meristem-associated C-terminal" evidence="3">
    <location>
        <begin position="223"/>
        <end position="310"/>
    </location>
</feature>
<name>A0A0D3CSC4_BRAOL</name>
<dbReference type="Pfam" id="PF04827">
    <property type="entry name" value="Plant_tran"/>
    <property type="match status" value="2"/>
</dbReference>
<dbReference type="InterPro" id="IPR029466">
    <property type="entry name" value="NAM-associated_C"/>
</dbReference>